<dbReference type="SUPFAM" id="SSF47661">
    <property type="entry name" value="t-snare proteins"/>
    <property type="match status" value="1"/>
</dbReference>
<dbReference type="InterPro" id="IPR000727">
    <property type="entry name" value="T_SNARE_dom"/>
</dbReference>
<dbReference type="PANTHER" id="PTHR19957:SF228">
    <property type="entry name" value="SYNTAXIN-31"/>
    <property type="match status" value="1"/>
</dbReference>
<evidence type="ECO:0000313" key="5">
    <source>
        <dbReference type="EMBL" id="GKU92094.1"/>
    </source>
</evidence>
<dbReference type="PANTHER" id="PTHR19957">
    <property type="entry name" value="SYNTAXIN"/>
    <property type="match status" value="1"/>
</dbReference>
<evidence type="ECO:0000256" key="2">
    <source>
        <dbReference type="ARBA" id="ARBA00022927"/>
    </source>
</evidence>
<feature type="transmembrane region" description="Helical" evidence="3">
    <location>
        <begin position="248"/>
        <end position="268"/>
    </location>
</feature>
<dbReference type="AlphaFoldDB" id="A0AAV5I3Z3"/>
<dbReference type="Proteomes" id="UP001054252">
    <property type="component" value="Unassembled WGS sequence"/>
</dbReference>
<sequence>MPSASGDRTAEFLSLSRTLLRIGGIGAVSDHAQNDHLSKAAPGALTALIRNDVVALDTALLDLINFQSMEIAGGNYSKDRVAHSTTVCNDLESKFIGATKHLQDVAHENRKHIFSKNASRENLFQCQRGNVTELPPWSNSCNTAGSLKQSRRRPTADNTPSHYMEMSISQQVIPRQENYTESRAAALHTVESTISELSGISTQLATVVAQQGKLVISIDENMDESLANVEGSSNAVLRHLHQTSSTRWLLIKIFAVIILFLLVFIIFVA</sequence>
<keyword evidence="3" id="KW-0472">Membrane</keyword>
<dbReference type="GO" id="GO:0048278">
    <property type="term" value="P:vesicle docking"/>
    <property type="evidence" value="ECO:0007669"/>
    <property type="project" value="TreeGrafter"/>
</dbReference>
<dbReference type="GO" id="GO:0005484">
    <property type="term" value="F:SNAP receptor activity"/>
    <property type="evidence" value="ECO:0007669"/>
    <property type="project" value="InterPro"/>
</dbReference>
<name>A0AAV5I3Z3_9ROSI</name>
<dbReference type="EMBL" id="BPVZ01000005">
    <property type="protein sequence ID" value="GKU92094.1"/>
    <property type="molecule type" value="Genomic_DNA"/>
</dbReference>
<evidence type="ECO:0000313" key="6">
    <source>
        <dbReference type="Proteomes" id="UP001054252"/>
    </source>
</evidence>
<dbReference type="InterPro" id="IPR045242">
    <property type="entry name" value="Syntaxin"/>
</dbReference>
<protein>
    <recommendedName>
        <fullName evidence="4">t-SNARE coiled-coil homology domain-containing protein</fullName>
    </recommendedName>
</protein>
<keyword evidence="2" id="KW-0653">Protein transport</keyword>
<proteinExistence type="inferred from homology"/>
<gene>
    <name evidence="5" type="ORF">SLEP1_g5868</name>
</gene>
<dbReference type="GO" id="GO:0006906">
    <property type="term" value="P:vesicle fusion"/>
    <property type="evidence" value="ECO:0007669"/>
    <property type="project" value="TreeGrafter"/>
</dbReference>
<dbReference type="GO" id="GO:0006888">
    <property type="term" value="P:endoplasmic reticulum to Golgi vesicle-mediated transport"/>
    <property type="evidence" value="ECO:0007669"/>
    <property type="project" value="TreeGrafter"/>
</dbReference>
<evidence type="ECO:0000259" key="4">
    <source>
        <dbReference type="PROSITE" id="PS50192"/>
    </source>
</evidence>
<dbReference type="PROSITE" id="PS50192">
    <property type="entry name" value="T_SNARE"/>
    <property type="match status" value="1"/>
</dbReference>
<dbReference type="Pfam" id="PF05739">
    <property type="entry name" value="SNARE"/>
    <property type="match status" value="1"/>
</dbReference>
<keyword evidence="3" id="KW-1133">Transmembrane helix</keyword>
<dbReference type="InterPro" id="IPR006012">
    <property type="entry name" value="Syntaxin/epimorphin_CS"/>
</dbReference>
<comment type="similarity">
    <text evidence="1">Belongs to the syntaxin family.</text>
</comment>
<keyword evidence="3" id="KW-0812">Transmembrane</keyword>
<dbReference type="GO" id="GO:0000139">
    <property type="term" value="C:Golgi membrane"/>
    <property type="evidence" value="ECO:0007669"/>
    <property type="project" value="TreeGrafter"/>
</dbReference>
<keyword evidence="6" id="KW-1185">Reference proteome</keyword>
<dbReference type="GO" id="GO:0006886">
    <property type="term" value="P:intracellular protein transport"/>
    <property type="evidence" value="ECO:0007669"/>
    <property type="project" value="InterPro"/>
</dbReference>
<dbReference type="GO" id="GO:0000149">
    <property type="term" value="F:SNARE binding"/>
    <property type="evidence" value="ECO:0007669"/>
    <property type="project" value="TreeGrafter"/>
</dbReference>
<dbReference type="GO" id="GO:0031201">
    <property type="term" value="C:SNARE complex"/>
    <property type="evidence" value="ECO:0007669"/>
    <property type="project" value="TreeGrafter"/>
</dbReference>
<dbReference type="InterPro" id="IPR010989">
    <property type="entry name" value="SNARE"/>
</dbReference>
<accession>A0AAV5I3Z3</accession>
<dbReference type="SMART" id="SM00397">
    <property type="entry name" value="t_SNARE"/>
    <property type="match status" value="1"/>
</dbReference>
<evidence type="ECO:0000256" key="1">
    <source>
        <dbReference type="ARBA" id="ARBA00009063"/>
    </source>
</evidence>
<keyword evidence="2" id="KW-0813">Transport</keyword>
<dbReference type="Gene3D" id="1.20.58.70">
    <property type="match status" value="1"/>
</dbReference>
<dbReference type="PROSITE" id="PS00914">
    <property type="entry name" value="SYNTAXIN"/>
    <property type="match status" value="1"/>
</dbReference>
<comment type="caution">
    <text evidence="5">The sequence shown here is derived from an EMBL/GenBank/DDBJ whole genome shotgun (WGS) entry which is preliminary data.</text>
</comment>
<reference evidence="5 6" key="1">
    <citation type="journal article" date="2021" name="Commun. Biol.">
        <title>The genome of Shorea leprosula (Dipterocarpaceae) highlights the ecological relevance of drought in aseasonal tropical rainforests.</title>
        <authorList>
            <person name="Ng K.K.S."/>
            <person name="Kobayashi M.J."/>
            <person name="Fawcett J.A."/>
            <person name="Hatakeyama M."/>
            <person name="Paape T."/>
            <person name="Ng C.H."/>
            <person name="Ang C.C."/>
            <person name="Tnah L.H."/>
            <person name="Lee C.T."/>
            <person name="Nishiyama T."/>
            <person name="Sese J."/>
            <person name="O'Brien M.J."/>
            <person name="Copetti D."/>
            <person name="Mohd Noor M.I."/>
            <person name="Ong R.C."/>
            <person name="Putra M."/>
            <person name="Sireger I.Z."/>
            <person name="Indrioko S."/>
            <person name="Kosugi Y."/>
            <person name="Izuno A."/>
            <person name="Isagi Y."/>
            <person name="Lee S.L."/>
            <person name="Shimizu K.K."/>
        </authorList>
    </citation>
    <scope>NUCLEOTIDE SEQUENCE [LARGE SCALE GENOMIC DNA]</scope>
    <source>
        <strain evidence="5">214</strain>
    </source>
</reference>
<feature type="domain" description="T-SNARE coiled-coil homology" evidence="4">
    <location>
        <begin position="177"/>
        <end position="239"/>
    </location>
</feature>
<dbReference type="CDD" id="cd15844">
    <property type="entry name" value="SNARE_syntaxin5"/>
    <property type="match status" value="1"/>
</dbReference>
<organism evidence="5 6">
    <name type="scientific">Rubroshorea leprosula</name>
    <dbReference type="NCBI Taxonomy" id="152421"/>
    <lineage>
        <taxon>Eukaryota</taxon>
        <taxon>Viridiplantae</taxon>
        <taxon>Streptophyta</taxon>
        <taxon>Embryophyta</taxon>
        <taxon>Tracheophyta</taxon>
        <taxon>Spermatophyta</taxon>
        <taxon>Magnoliopsida</taxon>
        <taxon>eudicotyledons</taxon>
        <taxon>Gunneridae</taxon>
        <taxon>Pentapetalae</taxon>
        <taxon>rosids</taxon>
        <taxon>malvids</taxon>
        <taxon>Malvales</taxon>
        <taxon>Dipterocarpaceae</taxon>
        <taxon>Rubroshorea</taxon>
    </lineage>
</organism>
<evidence type="ECO:0000256" key="3">
    <source>
        <dbReference type="SAM" id="Phobius"/>
    </source>
</evidence>